<evidence type="ECO:0000259" key="1">
    <source>
        <dbReference type="PROSITE" id="PS51725"/>
    </source>
</evidence>
<dbReference type="Gene3D" id="3.30.70.100">
    <property type="match status" value="1"/>
</dbReference>
<protein>
    <submittedName>
        <fullName evidence="2">Antibiotic biosynthesis monooxygenase family protein</fullName>
    </submittedName>
</protein>
<name>A0ABU8SBR9_9SPHN</name>
<dbReference type="InterPro" id="IPR011008">
    <property type="entry name" value="Dimeric_a/b-barrel"/>
</dbReference>
<proteinExistence type="predicted"/>
<dbReference type="Proteomes" id="UP001379235">
    <property type="component" value="Unassembled WGS sequence"/>
</dbReference>
<dbReference type="Pfam" id="PF03992">
    <property type="entry name" value="ABM"/>
    <property type="match status" value="1"/>
</dbReference>
<accession>A0ABU8SBR9</accession>
<dbReference type="RefSeq" id="WP_339968488.1">
    <property type="nucleotide sequence ID" value="NZ_JBBHJY010000008.1"/>
</dbReference>
<dbReference type="InterPro" id="IPR007138">
    <property type="entry name" value="ABM_dom"/>
</dbReference>
<keyword evidence="2" id="KW-0503">Monooxygenase</keyword>
<gene>
    <name evidence="2" type="ORF">WG900_15615</name>
</gene>
<dbReference type="EMBL" id="JBBHJY010000008">
    <property type="protein sequence ID" value="MEJ6011347.1"/>
    <property type="molecule type" value="Genomic_DNA"/>
</dbReference>
<keyword evidence="3" id="KW-1185">Reference proteome</keyword>
<dbReference type="GO" id="GO:0004497">
    <property type="term" value="F:monooxygenase activity"/>
    <property type="evidence" value="ECO:0007669"/>
    <property type="project" value="UniProtKB-KW"/>
</dbReference>
<evidence type="ECO:0000313" key="2">
    <source>
        <dbReference type="EMBL" id="MEJ6011347.1"/>
    </source>
</evidence>
<evidence type="ECO:0000313" key="3">
    <source>
        <dbReference type="Proteomes" id="UP001379235"/>
    </source>
</evidence>
<comment type="caution">
    <text evidence="2">The sequence shown here is derived from an EMBL/GenBank/DDBJ whole genome shotgun (WGS) entry which is preliminary data.</text>
</comment>
<organism evidence="2 3">
    <name type="scientific">Novosphingobium aquae</name>
    <dbReference type="NCBI Taxonomy" id="3133435"/>
    <lineage>
        <taxon>Bacteria</taxon>
        <taxon>Pseudomonadati</taxon>
        <taxon>Pseudomonadota</taxon>
        <taxon>Alphaproteobacteria</taxon>
        <taxon>Sphingomonadales</taxon>
        <taxon>Sphingomonadaceae</taxon>
        <taxon>Novosphingobium</taxon>
    </lineage>
</organism>
<reference evidence="2 3" key="1">
    <citation type="submission" date="2024-03" db="EMBL/GenBank/DDBJ databases">
        <authorList>
            <person name="Jo J.-H."/>
        </authorList>
    </citation>
    <scope>NUCLEOTIDE SEQUENCE [LARGE SCALE GENOMIC DNA]</scope>
    <source>
        <strain evidence="2 3">AS3R-12</strain>
    </source>
</reference>
<sequence length="95" mass="10837">MVLERAEFIARDGTGDEVGEMLRTRGLPLAATYTGCLSFRALRCVEQPETFLFLAEWESIEAHKESRHEPAHVEFREMLLPFAAGARETLHFTEL</sequence>
<keyword evidence="2" id="KW-0560">Oxidoreductase</keyword>
<dbReference type="SUPFAM" id="SSF54909">
    <property type="entry name" value="Dimeric alpha+beta barrel"/>
    <property type="match status" value="1"/>
</dbReference>
<feature type="domain" description="ABM" evidence="1">
    <location>
        <begin position="2"/>
        <end position="92"/>
    </location>
</feature>
<dbReference type="PROSITE" id="PS51725">
    <property type="entry name" value="ABM"/>
    <property type="match status" value="1"/>
</dbReference>